<dbReference type="RefSeq" id="WP_340162541.1">
    <property type="nucleotide sequence ID" value="NZ_QKMR01000010.1"/>
</dbReference>
<evidence type="ECO:0000259" key="1">
    <source>
        <dbReference type="Pfam" id="PF02557"/>
    </source>
</evidence>
<protein>
    <submittedName>
        <fullName evidence="2">D-alanyl-D-alanine dipeptidase/carboxypeptidase</fullName>
    </submittedName>
</protein>
<dbReference type="PANTHER" id="PTHR34385:SF1">
    <property type="entry name" value="PEPTIDOGLYCAN L-ALANYL-D-GLUTAMATE ENDOPEPTIDASE CWLK"/>
    <property type="match status" value="1"/>
</dbReference>
<dbReference type="InterPro" id="IPR052179">
    <property type="entry name" value="DD-CPase-like"/>
</dbReference>
<dbReference type="PANTHER" id="PTHR34385">
    <property type="entry name" value="D-ALANYL-D-ALANINE CARBOXYPEPTIDASE"/>
    <property type="match status" value="1"/>
</dbReference>
<organism evidence="2 3">
    <name type="scientific">Ruminiclostridium sufflavum DSM 19573</name>
    <dbReference type="NCBI Taxonomy" id="1121337"/>
    <lineage>
        <taxon>Bacteria</taxon>
        <taxon>Bacillati</taxon>
        <taxon>Bacillota</taxon>
        <taxon>Clostridia</taxon>
        <taxon>Eubacteriales</taxon>
        <taxon>Oscillospiraceae</taxon>
        <taxon>Ruminiclostridium</taxon>
    </lineage>
</organism>
<keyword evidence="2" id="KW-0378">Hydrolase</keyword>
<dbReference type="Gene3D" id="3.30.1380.10">
    <property type="match status" value="1"/>
</dbReference>
<feature type="domain" description="D-alanyl-D-alanine carboxypeptidase-like core" evidence="1">
    <location>
        <begin position="49"/>
        <end position="172"/>
    </location>
</feature>
<dbReference type="EMBL" id="QKMR01000010">
    <property type="protein sequence ID" value="PYG87625.1"/>
    <property type="molecule type" value="Genomic_DNA"/>
</dbReference>
<reference evidence="2 3" key="1">
    <citation type="submission" date="2018-06" db="EMBL/GenBank/DDBJ databases">
        <title>Genomic Encyclopedia of Type Strains, Phase I: the one thousand microbial genomes (KMG-I) project.</title>
        <authorList>
            <person name="Kyrpides N."/>
        </authorList>
    </citation>
    <scope>NUCLEOTIDE SEQUENCE [LARGE SCALE GENOMIC DNA]</scope>
    <source>
        <strain evidence="2 3">DSM 19573</strain>
    </source>
</reference>
<dbReference type="SUPFAM" id="SSF55166">
    <property type="entry name" value="Hedgehog/DD-peptidase"/>
    <property type="match status" value="1"/>
</dbReference>
<dbReference type="CDD" id="cd14849">
    <property type="entry name" value="DD-dipeptidase_VanXYc"/>
    <property type="match status" value="1"/>
</dbReference>
<proteinExistence type="predicted"/>
<dbReference type="GO" id="GO:0006508">
    <property type="term" value="P:proteolysis"/>
    <property type="evidence" value="ECO:0007669"/>
    <property type="project" value="InterPro"/>
</dbReference>
<dbReference type="Proteomes" id="UP000248132">
    <property type="component" value="Unassembled WGS sequence"/>
</dbReference>
<dbReference type="InterPro" id="IPR003709">
    <property type="entry name" value="VanY-like_core_dom"/>
</dbReference>
<gene>
    <name evidence="2" type="ORF">LY28_01997</name>
</gene>
<accession>A0A318XK18</accession>
<dbReference type="InterPro" id="IPR009045">
    <property type="entry name" value="Zn_M74/Hedgehog-like"/>
</dbReference>
<keyword evidence="2" id="KW-0645">Protease</keyword>
<sequence>MMNTIILQKEKLYTGNLLLVNAGFPVRYLCEEGLVPADTRFPHILIRREAANVLQQVIKKIGCLDEIIPVSGYRSAGEQSNIYSNSLNENGKSFTEKFVALPKHSEHHTGLAIDLGLKKDTVDFICPDFPYYGICDEFRKAAVQYGFIERYRKNKEKITGIAHEPWHFRYVGYPHSEIISENNLSLEEYIEYIRDFQHDRKPLQIQKDGKRIEIYYVPFDASEAVSVSIPEQAVYQVSGNNIDGFIVTLWRHVK</sequence>
<dbReference type="GO" id="GO:0004180">
    <property type="term" value="F:carboxypeptidase activity"/>
    <property type="evidence" value="ECO:0007669"/>
    <property type="project" value="UniProtKB-KW"/>
</dbReference>
<keyword evidence="3" id="KW-1185">Reference proteome</keyword>
<dbReference type="Gene3D" id="3.30.200.180">
    <property type="match status" value="1"/>
</dbReference>
<dbReference type="Pfam" id="PF02557">
    <property type="entry name" value="VanY"/>
    <property type="match status" value="1"/>
</dbReference>
<evidence type="ECO:0000313" key="2">
    <source>
        <dbReference type="EMBL" id="PYG87625.1"/>
    </source>
</evidence>
<evidence type="ECO:0000313" key="3">
    <source>
        <dbReference type="Proteomes" id="UP000248132"/>
    </source>
</evidence>
<name>A0A318XK18_9FIRM</name>
<comment type="caution">
    <text evidence="2">The sequence shown here is derived from an EMBL/GenBank/DDBJ whole genome shotgun (WGS) entry which is preliminary data.</text>
</comment>
<keyword evidence="2" id="KW-0121">Carboxypeptidase</keyword>
<dbReference type="AlphaFoldDB" id="A0A318XK18"/>